<dbReference type="Proteomes" id="UP001060215">
    <property type="component" value="Chromosome 5"/>
</dbReference>
<comment type="caution">
    <text evidence="1">The sequence shown here is derived from an EMBL/GenBank/DDBJ whole genome shotgun (WGS) entry which is preliminary data.</text>
</comment>
<sequence>MEATRSDSPILPQELIGEVLCRLPVKSLCRFKSVSHSWYSLISDPHFAQTHFTQTANKMPNRLILISDFHTLFSVDYSAQIPVATELYFPSVEDESYDVWSGILGSCNGLVLAITEYDFDKYLLNPLTRESKKIPESPFAIDSVKAYNPCGLGYDSTTDDYKVVMLSYHGRGVDEESGATTETNTIVSVYSLKSDSWRKIQGSSYLHCAADPPGVYLNGCVHWLAQRGSDYFSVIVAFDFVNETFREFLPPPFVNNVFLDEYNNAVSPWFYPAVLGGYLCFQDSTDVWVMKEYGKKESWTKFTIGQPDDISRIELMDLLEDGEFLFSRDEEQLVVYNSKDETWRDMVVCGIPGIFTSGGTYVESLISPERIHGIGRECEAWERMKRYSDMASSSNGSNILKYRNKTCLCGQKAAIEVTQSERNKNNGKLYYACAERKCKFLDWCKPVNSTNESTDIVQRPLPQGNFKDVHTRLQVLEGNQGYMKLLIIISLVISLFALFVAIMNEPTYHM</sequence>
<dbReference type="EMBL" id="CM045762">
    <property type="protein sequence ID" value="KAI8010826.1"/>
    <property type="molecule type" value="Genomic_DNA"/>
</dbReference>
<proteinExistence type="predicted"/>
<evidence type="ECO:0000313" key="1">
    <source>
        <dbReference type="EMBL" id="KAI8010826.1"/>
    </source>
</evidence>
<name>A0ACC0HFY2_9ERIC</name>
<accession>A0ACC0HFY2</accession>
<evidence type="ECO:0000313" key="2">
    <source>
        <dbReference type="Proteomes" id="UP001060215"/>
    </source>
</evidence>
<protein>
    <submittedName>
        <fullName evidence="1">F-box/kelch-repeat protein</fullName>
    </submittedName>
</protein>
<keyword evidence="2" id="KW-1185">Reference proteome</keyword>
<gene>
    <name evidence="1" type="ORF">LOK49_LG06G03140</name>
</gene>
<organism evidence="1 2">
    <name type="scientific">Camellia lanceoleosa</name>
    <dbReference type="NCBI Taxonomy" id="1840588"/>
    <lineage>
        <taxon>Eukaryota</taxon>
        <taxon>Viridiplantae</taxon>
        <taxon>Streptophyta</taxon>
        <taxon>Embryophyta</taxon>
        <taxon>Tracheophyta</taxon>
        <taxon>Spermatophyta</taxon>
        <taxon>Magnoliopsida</taxon>
        <taxon>eudicotyledons</taxon>
        <taxon>Gunneridae</taxon>
        <taxon>Pentapetalae</taxon>
        <taxon>asterids</taxon>
        <taxon>Ericales</taxon>
        <taxon>Theaceae</taxon>
        <taxon>Camellia</taxon>
    </lineage>
</organism>
<reference evidence="1 2" key="1">
    <citation type="journal article" date="2022" name="Plant J.">
        <title>Chromosome-level genome of Camellia lanceoleosa provides a valuable resource for understanding genome evolution and self-incompatibility.</title>
        <authorList>
            <person name="Gong W."/>
            <person name="Xiao S."/>
            <person name="Wang L."/>
            <person name="Liao Z."/>
            <person name="Chang Y."/>
            <person name="Mo W."/>
            <person name="Hu G."/>
            <person name="Li W."/>
            <person name="Zhao G."/>
            <person name="Zhu H."/>
            <person name="Hu X."/>
            <person name="Ji K."/>
            <person name="Xiang X."/>
            <person name="Song Q."/>
            <person name="Yuan D."/>
            <person name="Jin S."/>
            <person name="Zhang L."/>
        </authorList>
    </citation>
    <scope>NUCLEOTIDE SEQUENCE [LARGE SCALE GENOMIC DNA]</scope>
    <source>
        <strain evidence="1">SQ_2022a</strain>
    </source>
</reference>